<protein>
    <submittedName>
        <fullName evidence="1">Uncharacterized protein</fullName>
    </submittedName>
</protein>
<sequence length="86" mass="8744">MRRSKESLVRVHYINSSTVFLVSGPAIPTSANETARSSTAQDAGHVVGSCTGSGIAGLIDPTGSALVVWNQGAGNEGKGNRGSNTE</sequence>
<reference evidence="1" key="1">
    <citation type="journal article" date="2014" name="Nat. Commun.">
        <title>Multiple recent horizontal transfers of a large genomic region in cheese making fungi.</title>
        <authorList>
            <person name="Cheeseman K."/>
            <person name="Ropars J."/>
            <person name="Renault P."/>
            <person name="Dupont J."/>
            <person name="Gouzy J."/>
            <person name="Branca A."/>
            <person name="Abraham A.L."/>
            <person name="Ceppi M."/>
            <person name="Conseiller E."/>
            <person name="Debuchy R."/>
            <person name="Malagnac F."/>
            <person name="Goarin A."/>
            <person name="Silar P."/>
            <person name="Lacoste S."/>
            <person name="Sallet E."/>
            <person name="Bensimon A."/>
            <person name="Giraud T."/>
            <person name="Brygoo Y."/>
        </authorList>
    </citation>
    <scope>NUCLEOTIDE SEQUENCE [LARGE SCALE GENOMIC DNA]</scope>
    <source>
        <strain evidence="1">FM164</strain>
    </source>
</reference>
<dbReference type="Proteomes" id="UP000030686">
    <property type="component" value="Unassembled WGS sequence"/>
</dbReference>
<accession>W6QKM1</accession>
<proteinExistence type="predicted"/>
<name>W6QKM1_PENRF</name>
<organism evidence="1 2">
    <name type="scientific">Penicillium roqueforti (strain FM164)</name>
    <dbReference type="NCBI Taxonomy" id="1365484"/>
    <lineage>
        <taxon>Eukaryota</taxon>
        <taxon>Fungi</taxon>
        <taxon>Dikarya</taxon>
        <taxon>Ascomycota</taxon>
        <taxon>Pezizomycotina</taxon>
        <taxon>Eurotiomycetes</taxon>
        <taxon>Eurotiomycetidae</taxon>
        <taxon>Eurotiales</taxon>
        <taxon>Aspergillaceae</taxon>
        <taxon>Penicillium</taxon>
    </lineage>
</organism>
<evidence type="ECO:0000313" key="2">
    <source>
        <dbReference type="Proteomes" id="UP000030686"/>
    </source>
</evidence>
<evidence type="ECO:0000313" key="1">
    <source>
        <dbReference type="EMBL" id="CDM37358.1"/>
    </source>
</evidence>
<dbReference type="AlphaFoldDB" id="W6QKM1"/>
<keyword evidence="2" id="KW-1185">Reference proteome</keyword>
<dbReference type="EMBL" id="HG792020">
    <property type="protein sequence ID" value="CDM37358.1"/>
    <property type="molecule type" value="Genomic_DNA"/>
</dbReference>
<gene>
    <name evidence="1" type="ORF">PROQFM164_S06g000319</name>
</gene>